<sequence>MLMKKQVTLTTTGLVTFASLLLGTPAVFAETEGEGGVSQPPMTINDPAKSEAEISFSQNETEPTKPTGPGGEEIESPSEGETGMVGPLTIDYITKINFGNQKVSGNDATYFAELAKVKLVGIDEPKETPNYVQITDSRGSNAGWQLQVKQDSQFQAEDADGKISELKGAQLTFANPTLKSSQKGAEFAPQGFGHSFTPGSEAVTVVNASAGKGMGTWHYTLGDTDEQGQKSVSLAIPGDTAKVPNAAYKTVLTWTLIDAPEKSDVEPEQAP</sequence>
<dbReference type="InterPro" id="IPR027994">
    <property type="entry name" value="WxL_dom"/>
</dbReference>
<organism evidence="4 5">
    <name type="scientific">Enterococcus termitis</name>
    <dbReference type="NCBI Taxonomy" id="332950"/>
    <lineage>
        <taxon>Bacteria</taxon>
        <taxon>Bacillati</taxon>
        <taxon>Bacillota</taxon>
        <taxon>Bacilli</taxon>
        <taxon>Lactobacillales</taxon>
        <taxon>Enterococcaceae</taxon>
        <taxon>Enterococcus</taxon>
    </lineage>
</organism>
<dbReference type="PATRIC" id="fig|332950.4.peg.3614"/>
<feature type="signal peptide" evidence="2">
    <location>
        <begin position="1"/>
        <end position="29"/>
    </location>
</feature>
<evidence type="ECO:0000256" key="1">
    <source>
        <dbReference type="SAM" id="MobiDB-lite"/>
    </source>
</evidence>
<dbReference type="AlphaFoldDB" id="A0A1E5G7L2"/>
<evidence type="ECO:0000313" key="5">
    <source>
        <dbReference type="Proteomes" id="UP000095094"/>
    </source>
</evidence>
<reference evidence="5" key="1">
    <citation type="submission" date="2016-09" db="EMBL/GenBank/DDBJ databases">
        <authorList>
            <person name="Gulvik C.A."/>
        </authorList>
    </citation>
    <scope>NUCLEOTIDE SEQUENCE [LARGE SCALE GENOMIC DNA]</scope>
    <source>
        <strain evidence="5">LMG 8895</strain>
    </source>
</reference>
<dbReference type="EMBL" id="MIJY01000046">
    <property type="protein sequence ID" value="OEG08703.1"/>
    <property type="molecule type" value="Genomic_DNA"/>
</dbReference>
<dbReference type="Pfam" id="PF13731">
    <property type="entry name" value="WxL"/>
    <property type="match status" value="1"/>
</dbReference>
<feature type="chain" id="PRO_5009177125" description="WxL domain-containing protein" evidence="2">
    <location>
        <begin position="30"/>
        <end position="271"/>
    </location>
</feature>
<feature type="region of interest" description="Disordered" evidence="1">
    <location>
        <begin position="31"/>
        <end position="85"/>
    </location>
</feature>
<feature type="domain" description="WxL" evidence="3">
    <location>
        <begin position="48"/>
        <end position="260"/>
    </location>
</feature>
<keyword evidence="2" id="KW-0732">Signal</keyword>
<accession>A0A1E5G7L2</accession>
<evidence type="ECO:0000256" key="2">
    <source>
        <dbReference type="SAM" id="SignalP"/>
    </source>
</evidence>
<dbReference type="RefSeq" id="WP_069665025.1">
    <property type="nucleotide sequence ID" value="NZ_JBHUJJ010000001.1"/>
</dbReference>
<protein>
    <recommendedName>
        <fullName evidence="3">WxL domain-containing protein</fullName>
    </recommendedName>
</protein>
<evidence type="ECO:0000313" key="4">
    <source>
        <dbReference type="EMBL" id="OEG08703.1"/>
    </source>
</evidence>
<evidence type="ECO:0000259" key="3">
    <source>
        <dbReference type="Pfam" id="PF13731"/>
    </source>
</evidence>
<gene>
    <name evidence="4" type="ORF">BCR25_12250</name>
</gene>
<proteinExistence type="predicted"/>
<dbReference type="OrthoDB" id="2339326at2"/>
<name>A0A1E5G7L2_9ENTE</name>
<dbReference type="Proteomes" id="UP000095094">
    <property type="component" value="Unassembled WGS sequence"/>
</dbReference>
<keyword evidence="5" id="KW-1185">Reference proteome</keyword>
<comment type="caution">
    <text evidence="4">The sequence shown here is derived from an EMBL/GenBank/DDBJ whole genome shotgun (WGS) entry which is preliminary data.</text>
</comment>